<dbReference type="EMBL" id="CM004392">
    <property type="protein sequence ID" value="KAG8653035.1"/>
    <property type="molecule type" value="Genomic_DNA"/>
</dbReference>
<evidence type="ECO:0000313" key="2">
    <source>
        <dbReference type="Proteomes" id="UP000091857"/>
    </source>
</evidence>
<protein>
    <submittedName>
        <fullName evidence="1">Uncharacterized protein</fullName>
    </submittedName>
</protein>
<evidence type="ECO:0000313" key="1">
    <source>
        <dbReference type="EMBL" id="KAG8653035.1"/>
    </source>
</evidence>
<keyword evidence="2" id="KW-1185">Reference proteome</keyword>
<dbReference type="Proteomes" id="UP000091857">
    <property type="component" value="Chromosome 6"/>
</dbReference>
<gene>
    <name evidence="1" type="ORF">MANES_06G160800v8</name>
</gene>
<proteinExistence type="predicted"/>
<sequence length="494" mass="57006">MASMEFHRLPIFVLFSQLVLAAMAVGRSDILLPDKIALVTTKAERSDLSVPAEIYWHSKLPNTPIPQDLLNLIQQADTRPSYGRPYEQPFAEDTTDSQAWPYEQPFAEDTTDRRHKYGSHYEQPFAEDTTDRRHKYGSHYEQPFAEDTTDRRHKYGSHYEQPFAEDTTDSQAWPYEQPFAEDTTDRRHKYGSHYEQPFAEDTTDSQAWPYEQPFAEDTTDRRHKYGSHYEQPFAEDTTDRRHKYGSHYEQPFAEDTTNRRHKYGSHYGRRYELKFNKHALSNSTVFFLPNDLHAGKKMRVHITKSANKARILPRQVADSLPFSTNKLAEIMKRFSVNPESRQGKILKQTVEDCESPGIKGEDRFCPTSLESLVDFSVKHVGNKAQVLMNEIDKPKREQEYTIKEVKFIGENHVVCHKLQYPYAVYYCHALKGTKVYTAQVVGADGTKAKAVAVCHTDTSAWNPGHLAFLVLKMKPGEGTVCHFIRSDTFVMVSN</sequence>
<accession>A0ACB7HKH4</accession>
<reference evidence="2" key="1">
    <citation type="journal article" date="2016" name="Nat. Biotechnol.">
        <title>Sequencing wild and cultivated cassava and related species reveals extensive interspecific hybridization and genetic diversity.</title>
        <authorList>
            <person name="Bredeson J.V."/>
            <person name="Lyons J.B."/>
            <person name="Prochnik S.E."/>
            <person name="Wu G.A."/>
            <person name="Ha C.M."/>
            <person name="Edsinger-Gonzales E."/>
            <person name="Grimwood J."/>
            <person name="Schmutz J."/>
            <person name="Rabbi I.Y."/>
            <person name="Egesi C."/>
            <person name="Nauluvula P."/>
            <person name="Lebot V."/>
            <person name="Ndunguru J."/>
            <person name="Mkamilo G."/>
            <person name="Bart R.S."/>
            <person name="Setter T.L."/>
            <person name="Gleadow R.M."/>
            <person name="Kulakow P."/>
            <person name="Ferguson M.E."/>
            <person name="Rounsley S."/>
            <person name="Rokhsar D.S."/>
        </authorList>
    </citation>
    <scope>NUCLEOTIDE SEQUENCE [LARGE SCALE GENOMIC DNA]</scope>
    <source>
        <strain evidence="2">cv. AM560-2</strain>
    </source>
</reference>
<name>A0ACB7HKH4_MANES</name>
<comment type="caution">
    <text evidence="1">The sequence shown here is derived from an EMBL/GenBank/DDBJ whole genome shotgun (WGS) entry which is preliminary data.</text>
</comment>
<organism evidence="1 2">
    <name type="scientific">Manihot esculenta</name>
    <name type="common">Cassava</name>
    <name type="synonym">Jatropha manihot</name>
    <dbReference type="NCBI Taxonomy" id="3983"/>
    <lineage>
        <taxon>Eukaryota</taxon>
        <taxon>Viridiplantae</taxon>
        <taxon>Streptophyta</taxon>
        <taxon>Embryophyta</taxon>
        <taxon>Tracheophyta</taxon>
        <taxon>Spermatophyta</taxon>
        <taxon>Magnoliopsida</taxon>
        <taxon>eudicotyledons</taxon>
        <taxon>Gunneridae</taxon>
        <taxon>Pentapetalae</taxon>
        <taxon>rosids</taxon>
        <taxon>fabids</taxon>
        <taxon>Malpighiales</taxon>
        <taxon>Euphorbiaceae</taxon>
        <taxon>Crotonoideae</taxon>
        <taxon>Manihoteae</taxon>
        <taxon>Manihot</taxon>
    </lineage>
</organism>